<dbReference type="Pfam" id="PF20730">
    <property type="entry name" value="YetF_N"/>
    <property type="match status" value="1"/>
</dbReference>
<dbReference type="Pfam" id="PF04239">
    <property type="entry name" value="DUF421"/>
    <property type="match status" value="1"/>
</dbReference>
<evidence type="ECO:0000259" key="9">
    <source>
        <dbReference type="Pfam" id="PF20730"/>
    </source>
</evidence>
<feature type="transmembrane region" description="Helical" evidence="7">
    <location>
        <begin position="6"/>
        <end position="27"/>
    </location>
</feature>
<feature type="domain" description="YetF C-terminal" evidence="8">
    <location>
        <begin position="88"/>
        <end position="156"/>
    </location>
</feature>
<comment type="subcellular location">
    <subcellularLocation>
        <location evidence="1">Cell membrane</location>
        <topology evidence="1">Multi-pass membrane protein</topology>
    </subcellularLocation>
</comment>
<gene>
    <name evidence="10" type="ORF">K6753_12880</name>
</gene>
<comment type="similarity">
    <text evidence="2">Belongs to the UPF0702 family.</text>
</comment>
<evidence type="ECO:0000256" key="7">
    <source>
        <dbReference type="SAM" id="Phobius"/>
    </source>
</evidence>
<evidence type="ECO:0000259" key="8">
    <source>
        <dbReference type="Pfam" id="PF04239"/>
    </source>
</evidence>
<evidence type="ECO:0000256" key="3">
    <source>
        <dbReference type="ARBA" id="ARBA00022475"/>
    </source>
</evidence>
<evidence type="ECO:0000256" key="1">
    <source>
        <dbReference type="ARBA" id="ARBA00004651"/>
    </source>
</evidence>
<organism evidence="10 11">
    <name type="scientific">Novilysobacter selenitireducens</name>
    <dbReference type="NCBI Taxonomy" id="2872639"/>
    <lineage>
        <taxon>Bacteria</taxon>
        <taxon>Pseudomonadati</taxon>
        <taxon>Pseudomonadota</taxon>
        <taxon>Gammaproteobacteria</taxon>
        <taxon>Lysobacterales</taxon>
        <taxon>Lysobacteraceae</taxon>
        <taxon>Novilysobacter</taxon>
    </lineage>
</organism>
<dbReference type="RefSeq" id="WP_223676873.1">
    <property type="nucleotide sequence ID" value="NZ_JAINZW010000006.1"/>
</dbReference>
<keyword evidence="6 7" id="KW-0472">Membrane</keyword>
<feature type="transmembrane region" description="Helical" evidence="7">
    <location>
        <begin position="39"/>
        <end position="58"/>
    </location>
</feature>
<dbReference type="EMBL" id="JAINZW010000006">
    <property type="protein sequence ID" value="MBZ4040426.1"/>
    <property type="molecule type" value="Genomic_DNA"/>
</dbReference>
<proteinExistence type="inferred from homology"/>
<sequence length="172" mass="18535">MFFDNPMALLRTLVVGTLAYVALVALLRLSGKRTLSKWNAFDMVVTVAFGSTLATALLSRDTTLAQGVLAFALLVALQWSLTRLAVRFPAVERWIKAEPTLLLLRGELRHDAMRLARVTEGEIRAAVRAQGLTALEDVEAVVLETDGSVSVLAERGSSGSAMQDVKGYGDAC</sequence>
<feature type="domain" description="YetF-like N-terminal transmembrane" evidence="9">
    <location>
        <begin position="17"/>
        <end position="79"/>
    </location>
</feature>
<keyword evidence="4 7" id="KW-0812">Transmembrane</keyword>
<dbReference type="Proteomes" id="UP001430954">
    <property type="component" value="Unassembled WGS sequence"/>
</dbReference>
<evidence type="ECO:0000256" key="6">
    <source>
        <dbReference type="ARBA" id="ARBA00023136"/>
    </source>
</evidence>
<accession>A0ABS7T9A9</accession>
<reference evidence="10 11" key="1">
    <citation type="submission" date="2021-09" db="EMBL/GenBank/DDBJ databases">
        <title>Lysobacter sp. 13A isolated from the river sediment.</title>
        <authorList>
            <person name="Liu H."/>
            <person name="Li S."/>
            <person name="Mao S."/>
        </authorList>
    </citation>
    <scope>NUCLEOTIDE SEQUENCE [LARGE SCALE GENOMIC DNA]</scope>
    <source>
        <strain evidence="10 11">13A</strain>
    </source>
</reference>
<dbReference type="PANTHER" id="PTHR34582:SF6">
    <property type="entry name" value="UPF0702 TRANSMEMBRANE PROTEIN YCAP"/>
    <property type="match status" value="1"/>
</dbReference>
<evidence type="ECO:0000256" key="5">
    <source>
        <dbReference type="ARBA" id="ARBA00022989"/>
    </source>
</evidence>
<evidence type="ECO:0000256" key="4">
    <source>
        <dbReference type="ARBA" id="ARBA00022692"/>
    </source>
</evidence>
<dbReference type="PANTHER" id="PTHR34582">
    <property type="entry name" value="UPF0702 TRANSMEMBRANE PROTEIN YCAP"/>
    <property type="match status" value="1"/>
</dbReference>
<comment type="caution">
    <text evidence="10">The sequence shown here is derived from an EMBL/GenBank/DDBJ whole genome shotgun (WGS) entry which is preliminary data.</text>
</comment>
<evidence type="ECO:0000256" key="2">
    <source>
        <dbReference type="ARBA" id="ARBA00006448"/>
    </source>
</evidence>
<dbReference type="InterPro" id="IPR023090">
    <property type="entry name" value="UPF0702_alpha/beta_dom_sf"/>
</dbReference>
<dbReference type="InterPro" id="IPR007353">
    <property type="entry name" value="DUF421"/>
</dbReference>
<keyword evidence="3" id="KW-1003">Cell membrane</keyword>
<dbReference type="Gene3D" id="3.30.240.20">
    <property type="entry name" value="bsu07140 like domains"/>
    <property type="match status" value="1"/>
</dbReference>
<protein>
    <submittedName>
        <fullName evidence="10">DUF421 domain-containing protein</fullName>
    </submittedName>
</protein>
<keyword evidence="11" id="KW-1185">Reference proteome</keyword>
<name>A0ABS7T9A9_9GAMM</name>
<evidence type="ECO:0000313" key="11">
    <source>
        <dbReference type="Proteomes" id="UP001430954"/>
    </source>
</evidence>
<dbReference type="InterPro" id="IPR048454">
    <property type="entry name" value="YetF_N"/>
</dbReference>
<keyword evidence="5 7" id="KW-1133">Transmembrane helix</keyword>
<feature type="transmembrane region" description="Helical" evidence="7">
    <location>
        <begin position="64"/>
        <end position="86"/>
    </location>
</feature>
<evidence type="ECO:0000313" key="10">
    <source>
        <dbReference type="EMBL" id="MBZ4040426.1"/>
    </source>
</evidence>